<feature type="compositionally biased region" description="Low complexity" evidence="1">
    <location>
        <begin position="89"/>
        <end position="99"/>
    </location>
</feature>
<gene>
    <name evidence="3" type="primary">Dctn1</name>
    <name evidence="3" type="ORF">GWK47_039415</name>
</gene>
<evidence type="ECO:0000313" key="4">
    <source>
        <dbReference type="Proteomes" id="UP000770661"/>
    </source>
</evidence>
<dbReference type="SUPFAM" id="SSF74924">
    <property type="entry name" value="Cap-Gly domain"/>
    <property type="match status" value="1"/>
</dbReference>
<dbReference type="InterPro" id="IPR036859">
    <property type="entry name" value="CAP-Gly_dom_sf"/>
</dbReference>
<keyword evidence="4" id="KW-1185">Reference proteome</keyword>
<feature type="domain" description="CAP-Gly" evidence="2">
    <location>
        <begin position="27"/>
        <end position="69"/>
    </location>
</feature>
<accession>A0A8J4YLP6</accession>
<name>A0A8J4YLP6_CHIOP</name>
<dbReference type="PROSITE" id="PS00845">
    <property type="entry name" value="CAP_GLY_1"/>
    <property type="match status" value="1"/>
</dbReference>
<protein>
    <submittedName>
        <fullName evidence="3">Dynactin subunit 1</fullName>
    </submittedName>
</protein>
<dbReference type="Gene3D" id="2.30.30.190">
    <property type="entry name" value="CAP Gly-rich-like domain"/>
    <property type="match status" value="1"/>
</dbReference>
<dbReference type="AlphaFoldDB" id="A0A8J4YLP6"/>
<feature type="region of interest" description="Disordered" evidence="1">
    <location>
        <begin position="76"/>
        <end position="105"/>
    </location>
</feature>
<dbReference type="InterPro" id="IPR000938">
    <property type="entry name" value="CAP-Gly_domain"/>
</dbReference>
<dbReference type="EMBL" id="JACEEZ010006125">
    <property type="protein sequence ID" value="KAG0725009.1"/>
    <property type="molecule type" value="Genomic_DNA"/>
</dbReference>
<dbReference type="SMART" id="SM01052">
    <property type="entry name" value="CAP_GLY"/>
    <property type="match status" value="1"/>
</dbReference>
<evidence type="ECO:0000256" key="1">
    <source>
        <dbReference type="SAM" id="MobiDB-lite"/>
    </source>
</evidence>
<dbReference type="OrthoDB" id="2130750at2759"/>
<dbReference type="PANTHER" id="PTHR18916">
    <property type="entry name" value="DYNACTIN 1-RELATED MICROTUBULE-BINDING"/>
    <property type="match status" value="1"/>
</dbReference>
<dbReference type="PROSITE" id="PS50245">
    <property type="entry name" value="CAP_GLY_2"/>
    <property type="match status" value="1"/>
</dbReference>
<organism evidence="3 4">
    <name type="scientific">Chionoecetes opilio</name>
    <name type="common">Atlantic snow crab</name>
    <name type="synonym">Cancer opilio</name>
    <dbReference type="NCBI Taxonomy" id="41210"/>
    <lineage>
        <taxon>Eukaryota</taxon>
        <taxon>Metazoa</taxon>
        <taxon>Ecdysozoa</taxon>
        <taxon>Arthropoda</taxon>
        <taxon>Crustacea</taxon>
        <taxon>Multicrustacea</taxon>
        <taxon>Malacostraca</taxon>
        <taxon>Eumalacostraca</taxon>
        <taxon>Eucarida</taxon>
        <taxon>Decapoda</taxon>
        <taxon>Pleocyemata</taxon>
        <taxon>Brachyura</taxon>
        <taxon>Eubrachyura</taxon>
        <taxon>Majoidea</taxon>
        <taxon>Majidae</taxon>
        <taxon>Chionoecetes</taxon>
    </lineage>
</organism>
<sequence>MSERPVRVGHRVDVIGKDTQGTVAFVGSTHFSQGKWVGVVLDERRGKNNGSVQGKTYFQCDDGCGIFVRPSQLVVVGGGEDTEEEGSLTPSSSASTPASDKPRSR</sequence>
<proteinExistence type="predicted"/>
<reference evidence="3" key="1">
    <citation type="submission" date="2020-07" db="EMBL/GenBank/DDBJ databases">
        <title>The High-quality genome of the commercially important snow crab, Chionoecetes opilio.</title>
        <authorList>
            <person name="Jeong J.-H."/>
            <person name="Ryu S."/>
        </authorList>
    </citation>
    <scope>NUCLEOTIDE SEQUENCE</scope>
    <source>
        <strain evidence="3">MADBK_172401_WGS</strain>
        <tissue evidence="3">Digestive gland</tissue>
    </source>
</reference>
<comment type="caution">
    <text evidence="3">The sequence shown here is derived from an EMBL/GenBank/DDBJ whole genome shotgun (WGS) entry which is preliminary data.</text>
</comment>
<dbReference type="Proteomes" id="UP000770661">
    <property type="component" value="Unassembled WGS sequence"/>
</dbReference>
<evidence type="ECO:0000313" key="3">
    <source>
        <dbReference type="EMBL" id="KAG0725009.1"/>
    </source>
</evidence>
<dbReference type="Pfam" id="PF01302">
    <property type="entry name" value="CAP_GLY"/>
    <property type="match status" value="1"/>
</dbReference>
<evidence type="ECO:0000259" key="2">
    <source>
        <dbReference type="PROSITE" id="PS50245"/>
    </source>
</evidence>